<dbReference type="PANTHER" id="PTHR21320:SF3">
    <property type="entry name" value="CYTOCHROME C OXIDASE ASSEMBLY PROTEIN COX11, MITOCHONDRIAL-RELATED"/>
    <property type="match status" value="1"/>
</dbReference>
<dbReference type="Gene3D" id="1.25.10.10">
    <property type="entry name" value="Leucine-rich Repeat Variant"/>
    <property type="match status" value="2"/>
</dbReference>
<name>A0A1J7FN02_LUPAN</name>
<keyword evidence="10" id="KW-1185">Reference proteome</keyword>
<protein>
    <recommendedName>
        <fullName evidence="8">IPO4/5-like TPR repeats domain-containing protein</fullName>
    </recommendedName>
</protein>
<evidence type="ECO:0000313" key="9">
    <source>
        <dbReference type="EMBL" id="OIV89355.1"/>
    </source>
</evidence>
<keyword evidence="3 7" id="KW-0812">Transmembrane</keyword>
<dbReference type="AlphaFoldDB" id="A0A1J7FN02"/>
<organism evidence="9 10">
    <name type="scientific">Lupinus angustifolius</name>
    <name type="common">Narrow-leaved blue lupine</name>
    <dbReference type="NCBI Taxonomy" id="3871"/>
    <lineage>
        <taxon>Eukaryota</taxon>
        <taxon>Viridiplantae</taxon>
        <taxon>Streptophyta</taxon>
        <taxon>Embryophyta</taxon>
        <taxon>Tracheophyta</taxon>
        <taxon>Spermatophyta</taxon>
        <taxon>Magnoliopsida</taxon>
        <taxon>eudicotyledons</taxon>
        <taxon>Gunneridae</taxon>
        <taxon>Pentapetalae</taxon>
        <taxon>rosids</taxon>
        <taxon>fabids</taxon>
        <taxon>Fabales</taxon>
        <taxon>Fabaceae</taxon>
        <taxon>Papilionoideae</taxon>
        <taxon>50 kb inversion clade</taxon>
        <taxon>genistoids sensu lato</taxon>
        <taxon>core genistoids</taxon>
        <taxon>Genisteae</taxon>
        <taxon>Lupinus</taxon>
    </lineage>
</organism>
<evidence type="ECO:0000256" key="2">
    <source>
        <dbReference type="ARBA" id="ARBA00004243"/>
    </source>
</evidence>
<dbReference type="SUPFAM" id="SSF48371">
    <property type="entry name" value="ARM repeat"/>
    <property type="match status" value="1"/>
</dbReference>
<evidence type="ECO:0000256" key="6">
    <source>
        <dbReference type="SAM" id="MobiDB-lite"/>
    </source>
</evidence>
<gene>
    <name evidence="9" type="ORF">TanjilG_22690</name>
</gene>
<dbReference type="InterPro" id="IPR057672">
    <property type="entry name" value="TPR_IPO4/5"/>
</dbReference>
<dbReference type="Proteomes" id="UP000188354">
    <property type="component" value="Unassembled WGS sequence"/>
</dbReference>
<dbReference type="GO" id="GO:0005743">
    <property type="term" value="C:mitochondrial inner membrane"/>
    <property type="evidence" value="ECO:0007669"/>
    <property type="project" value="UniProtKB-SubCell"/>
</dbReference>
<dbReference type="PANTHER" id="PTHR21320">
    <property type="entry name" value="CYTOCHROME C OXIDASE ASSEMBLY PROTEIN COX11-RELATED"/>
    <property type="match status" value="1"/>
</dbReference>
<dbReference type="FunFam" id="2.60.370.10:FF:000001">
    <property type="entry name" value="COX11 cytochrome c oxidase assembly homolog"/>
    <property type="match status" value="1"/>
</dbReference>
<dbReference type="InterPro" id="IPR007533">
    <property type="entry name" value="Cyt_c_oxidase_assmbl_CtaG"/>
</dbReference>
<dbReference type="STRING" id="3871.A0A1J7FN02"/>
<feature type="region of interest" description="Disordered" evidence="6">
    <location>
        <begin position="1"/>
        <end position="24"/>
    </location>
</feature>
<evidence type="ECO:0000256" key="7">
    <source>
        <dbReference type="SAM" id="Phobius"/>
    </source>
</evidence>
<dbReference type="GO" id="GO:0005507">
    <property type="term" value="F:copper ion binding"/>
    <property type="evidence" value="ECO:0007669"/>
    <property type="project" value="InterPro"/>
</dbReference>
<dbReference type="InterPro" id="IPR016024">
    <property type="entry name" value="ARM-type_fold"/>
</dbReference>
<evidence type="ECO:0000256" key="5">
    <source>
        <dbReference type="ARBA" id="ARBA00023136"/>
    </source>
</evidence>
<reference evidence="9 10" key="1">
    <citation type="journal article" date="2017" name="Plant Biotechnol. J.">
        <title>A comprehensive draft genome sequence for lupin (Lupinus angustifolius), an emerging health food: insights into plant-microbe interactions and legume evolution.</title>
        <authorList>
            <person name="Hane J.K."/>
            <person name="Ming Y."/>
            <person name="Kamphuis L.G."/>
            <person name="Nelson M.N."/>
            <person name="Garg G."/>
            <person name="Atkins C.A."/>
            <person name="Bayer P.E."/>
            <person name="Bravo A."/>
            <person name="Bringans S."/>
            <person name="Cannon S."/>
            <person name="Edwards D."/>
            <person name="Foley R."/>
            <person name="Gao L.L."/>
            <person name="Harrison M.J."/>
            <person name="Huang W."/>
            <person name="Hurgobin B."/>
            <person name="Li S."/>
            <person name="Liu C.W."/>
            <person name="McGrath A."/>
            <person name="Morahan G."/>
            <person name="Murray J."/>
            <person name="Weller J."/>
            <person name="Jian J."/>
            <person name="Singh K.B."/>
        </authorList>
    </citation>
    <scope>NUCLEOTIDE SEQUENCE [LARGE SCALE GENOMIC DNA]</scope>
    <source>
        <strain evidence="10">cv. Tanjil</strain>
        <tissue evidence="9">Whole plant</tissue>
    </source>
</reference>
<dbReference type="EMBL" id="KV862309">
    <property type="protein sequence ID" value="OIV89355.1"/>
    <property type="molecule type" value="Genomic_DNA"/>
</dbReference>
<dbReference type="Gramene" id="OIV89355">
    <property type="protein sequence ID" value="OIV89355"/>
    <property type="gene ID" value="TanjilG_22690"/>
</dbReference>
<feature type="domain" description="IPO4/5-like TPR repeats" evidence="8">
    <location>
        <begin position="139"/>
        <end position="284"/>
    </location>
</feature>
<dbReference type="OMA" id="VQVQNLW"/>
<evidence type="ECO:0000259" key="8">
    <source>
        <dbReference type="Pfam" id="PF25780"/>
    </source>
</evidence>
<dbReference type="NCBIfam" id="NF003465">
    <property type="entry name" value="PRK05089.1"/>
    <property type="match status" value="1"/>
</dbReference>
<keyword evidence="4 7" id="KW-1133">Transmembrane helix</keyword>
<feature type="transmembrane region" description="Helical" evidence="7">
    <location>
        <begin position="695"/>
        <end position="714"/>
    </location>
</feature>
<dbReference type="InterPro" id="IPR023471">
    <property type="entry name" value="CtaG/Cox11_dom_sf"/>
</dbReference>
<dbReference type="Pfam" id="PF04442">
    <property type="entry name" value="CtaG_Cox11"/>
    <property type="match status" value="1"/>
</dbReference>
<accession>A0A1J7FN02</accession>
<dbReference type="InterPro" id="IPR011989">
    <property type="entry name" value="ARM-like"/>
</dbReference>
<comment type="subcellular location">
    <subcellularLocation>
        <location evidence="2">Mitochondrion inner membrane</location>
        <topology evidence="2">Single-pass membrane protein</topology>
        <orientation evidence="2">Intermembrane side</orientation>
    </subcellularLocation>
</comment>
<proteinExistence type="predicted"/>
<evidence type="ECO:0000256" key="1">
    <source>
        <dbReference type="ARBA" id="ARBA00004007"/>
    </source>
</evidence>
<comment type="function">
    <text evidence="1">Exerts its effect at some terminal stage of cytochrome c oxidase synthesis, probably by being involved in the insertion of the copper B into subunit I.</text>
</comment>
<dbReference type="Pfam" id="PF25780">
    <property type="entry name" value="TPR_IPO5"/>
    <property type="match status" value="1"/>
</dbReference>
<dbReference type="SUPFAM" id="SSF110111">
    <property type="entry name" value="Ctag/Cox11"/>
    <property type="match status" value="1"/>
</dbReference>
<evidence type="ECO:0000256" key="4">
    <source>
        <dbReference type="ARBA" id="ARBA00022989"/>
    </source>
</evidence>
<keyword evidence="5 7" id="KW-0472">Membrane</keyword>
<sequence length="859" mass="97237">MEASSDSESIEFSTELQSQTQTILSSNDNSPMETLFSHFFNTNNNYSSQQHSHSLTFFQCCKKHHPDLLFIKLFFLLRCSPTATTRANAARVILFLKPSHLWPKLKPMAQAHLKAHLIQYLKEETTLHVIRLASLVTAETVSAIYNSNNRHQQQWPEVFSFILSSLASKDDRFLEVALLILSALPKRCRLMLSDHNRSLHGYLLTTLCSTNPDVKTASFSTVVSLVCLFYDPSMFHELLRAMMVGVFALLHGYECSYFRKAFKELINLVSQEPSMLKPYMSDMVLDVLQIAESSGLSKGTHCLAFELVMEMAGMKECESVLVKLDYNVTVRVFMVLMNMLMCVEEDKKRDSEEVKGEESEVDVYKFGMKCLNQLCVTLGGSKVVPVAHHLLQICMDSPEWKMRHAGITMLAVIAKQFSDEMVFSENFLSEVVTKVLKSFEDSHVQVRLAAFNFMETPSNFVQVAHILYHHRLVHAFAIAIDNGHDDKVKEQAASAMLFFLKNTLPESLTLYKNTDTLMTKLLSLLQGKESAKQRSLALSAFNIVSQQCHEIGHRQYANYLPILLEACNDKNSEIKEEAIRGIRICAQFGTPQFKPFVNRILSELSILIQAPNARNAKEYDIAVSALGRICEFHRDSIDGSRVTFSLLDKDLLGAGNQNLLKIIEVFLEHIGRSCSMPSVRQFSSHASKEQKSQKMLLYLTGLVFAMVGSTYAAVPLYRRFCQATGYGGTVQRRETVEEKIARHDKDKTLTSREIVVQFNADIADGMPWKFIPTQREVKVKPGESALAFYTAENKSSTPITGVSTYNVTPMKAAVYFNKIQCFCFEEQRLLPGEKIDMPVRENGKSEVADTIHNFRKEKK</sequence>
<evidence type="ECO:0000256" key="3">
    <source>
        <dbReference type="ARBA" id="ARBA00022692"/>
    </source>
</evidence>
<evidence type="ECO:0000313" key="10">
    <source>
        <dbReference type="Proteomes" id="UP000188354"/>
    </source>
</evidence>
<dbReference type="Gene3D" id="2.60.370.10">
    <property type="entry name" value="Ctag/Cox11"/>
    <property type="match status" value="1"/>
</dbReference>